<dbReference type="AlphaFoldDB" id="A0A317MT37"/>
<gene>
    <name evidence="1" type="ORF">C7443_10752</name>
</gene>
<keyword evidence="2" id="KW-1185">Reference proteome</keyword>
<evidence type="ECO:0000313" key="2">
    <source>
        <dbReference type="Proteomes" id="UP000246569"/>
    </source>
</evidence>
<accession>A0A317MT37</accession>
<proteinExistence type="predicted"/>
<dbReference type="Proteomes" id="UP000246569">
    <property type="component" value="Unassembled WGS sequence"/>
</dbReference>
<comment type="caution">
    <text evidence="1">The sequence shown here is derived from an EMBL/GenBank/DDBJ whole genome shotgun (WGS) entry which is preliminary data.</text>
</comment>
<name>A0A317MT37_9GAMM</name>
<reference evidence="1 2" key="1">
    <citation type="submission" date="2018-05" db="EMBL/GenBank/DDBJ databases">
        <title>Genomic Encyclopedia of Type Strains, Phase IV (KMG-IV): sequencing the most valuable type-strain genomes for metagenomic binning, comparative biology and taxonomic classification.</title>
        <authorList>
            <person name="Goeker M."/>
        </authorList>
    </citation>
    <scope>NUCLEOTIDE SEQUENCE [LARGE SCALE GENOMIC DNA]</scope>
    <source>
        <strain evidence="1 2">DSM 23606</strain>
    </source>
</reference>
<evidence type="ECO:0000313" key="1">
    <source>
        <dbReference type="EMBL" id="PWV60479.1"/>
    </source>
</evidence>
<protein>
    <submittedName>
        <fullName evidence="1">Uncharacterized protein</fullName>
    </submittedName>
</protein>
<dbReference type="EMBL" id="QGTJ01000007">
    <property type="protein sequence ID" value="PWV60479.1"/>
    <property type="molecule type" value="Genomic_DNA"/>
</dbReference>
<sequence length="42" mass="4726">MAANAKYRTHPDLTLEERADAQISTEAALDYIKSLNRDFDGN</sequence>
<organism evidence="1 2">
    <name type="scientific">Plasticicumulans acidivorans</name>
    <dbReference type="NCBI Taxonomy" id="886464"/>
    <lineage>
        <taxon>Bacteria</taxon>
        <taxon>Pseudomonadati</taxon>
        <taxon>Pseudomonadota</taxon>
        <taxon>Gammaproteobacteria</taxon>
        <taxon>Candidatus Competibacteraceae</taxon>
        <taxon>Plasticicumulans</taxon>
    </lineage>
</organism>